<evidence type="ECO:0000256" key="7">
    <source>
        <dbReference type="RuleBase" id="RU365090"/>
    </source>
</evidence>
<dbReference type="GO" id="GO:0046872">
    <property type="term" value="F:metal ion binding"/>
    <property type="evidence" value="ECO:0007669"/>
    <property type="project" value="UniProtKB-UniRule"/>
</dbReference>
<dbReference type="Pfam" id="PF00994">
    <property type="entry name" value="MoCF_biosynth"/>
    <property type="match status" value="1"/>
</dbReference>
<dbReference type="CDD" id="cd00887">
    <property type="entry name" value="MoeA"/>
    <property type="match status" value="1"/>
</dbReference>
<dbReference type="GO" id="GO:0006777">
    <property type="term" value="P:Mo-molybdopterin cofactor biosynthetic process"/>
    <property type="evidence" value="ECO:0007669"/>
    <property type="project" value="UniProtKB-UniRule"/>
</dbReference>
<dbReference type="InterPro" id="IPR024370">
    <property type="entry name" value="PBP_domain"/>
</dbReference>
<dbReference type="Gene3D" id="3.40.190.10">
    <property type="entry name" value="Periplasmic binding protein-like II"/>
    <property type="match status" value="1"/>
</dbReference>
<keyword evidence="7" id="KW-0460">Magnesium</keyword>
<dbReference type="Pfam" id="PF03454">
    <property type="entry name" value="MoeA_C"/>
    <property type="match status" value="1"/>
</dbReference>
<comment type="similarity">
    <text evidence="3 7">Belongs to the MoeA family.</text>
</comment>
<dbReference type="Pfam" id="PF03453">
    <property type="entry name" value="MoeA_N"/>
    <property type="match status" value="1"/>
</dbReference>
<evidence type="ECO:0000256" key="3">
    <source>
        <dbReference type="ARBA" id="ARBA00010763"/>
    </source>
</evidence>
<dbReference type="InterPro" id="IPR038987">
    <property type="entry name" value="MoeA-like"/>
</dbReference>
<name>A0A0N8GLM3_9CHLR</name>
<dbReference type="Proteomes" id="UP000050430">
    <property type="component" value="Unassembled WGS sequence"/>
</dbReference>
<dbReference type="Gene3D" id="3.40.980.10">
    <property type="entry name" value="MoaB/Mog-like domain"/>
    <property type="match status" value="1"/>
</dbReference>
<dbReference type="PANTHER" id="PTHR10192">
    <property type="entry name" value="MOLYBDOPTERIN BIOSYNTHESIS PROTEIN"/>
    <property type="match status" value="1"/>
</dbReference>
<dbReference type="PANTHER" id="PTHR10192:SF16">
    <property type="entry name" value="MOLYBDOPTERIN MOLYBDENUMTRANSFERASE"/>
    <property type="match status" value="1"/>
</dbReference>
<keyword evidence="10" id="KW-1185">Reference proteome</keyword>
<dbReference type="AlphaFoldDB" id="A0A0N8GLM3"/>
<accession>A0A0N8GLM3</accession>
<proteinExistence type="inferred from homology"/>
<dbReference type="GO" id="GO:0061599">
    <property type="term" value="F:molybdopterin molybdotransferase activity"/>
    <property type="evidence" value="ECO:0007669"/>
    <property type="project" value="UniProtKB-UniRule"/>
</dbReference>
<protein>
    <recommendedName>
        <fullName evidence="7">Molybdopterin molybdenumtransferase</fullName>
        <ecNumber evidence="7">2.10.1.1</ecNumber>
    </recommendedName>
</protein>
<dbReference type="PATRIC" id="fig|229920.5.peg.1488"/>
<dbReference type="SUPFAM" id="SSF53218">
    <property type="entry name" value="Molybdenum cofactor biosynthesis proteins"/>
    <property type="match status" value="1"/>
</dbReference>
<evidence type="ECO:0000256" key="2">
    <source>
        <dbReference type="ARBA" id="ARBA00005046"/>
    </source>
</evidence>
<dbReference type="EMBL" id="LGCK01000007">
    <property type="protein sequence ID" value="KPL72898.1"/>
    <property type="molecule type" value="Genomic_DNA"/>
</dbReference>
<dbReference type="EC" id="2.10.1.1" evidence="7"/>
<evidence type="ECO:0000313" key="9">
    <source>
        <dbReference type="EMBL" id="KPL72898.1"/>
    </source>
</evidence>
<dbReference type="InterPro" id="IPR001453">
    <property type="entry name" value="MoaB/Mog_dom"/>
</dbReference>
<evidence type="ECO:0000256" key="1">
    <source>
        <dbReference type="ARBA" id="ARBA00002901"/>
    </source>
</evidence>
<dbReference type="NCBIfam" id="NF011068">
    <property type="entry name" value="PRK14498.1"/>
    <property type="match status" value="1"/>
</dbReference>
<dbReference type="InterPro" id="IPR005111">
    <property type="entry name" value="MoeA_C_domain_IV"/>
</dbReference>
<dbReference type="SUPFAM" id="SSF53850">
    <property type="entry name" value="Periplasmic binding protein-like II"/>
    <property type="match status" value="1"/>
</dbReference>
<keyword evidence="7" id="KW-0479">Metal-binding</keyword>
<comment type="cofactor">
    <cofactor evidence="7">
        <name>Mg(2+)</name>
        <dbReference type="ChEBI" id="CHEBI:18420"/>
    </cofactor>
</comment>
<dbReference type="Gene3D" id="2.40.340.10">
    <property type="entry name" value="MoeA, C-terminal, domain IV"/>
    <property type="match status" value="1"/>
</dbReference>
<keyword evidence="4 7" id="KW-0500">Molybdenum</keyword>
<evidence type="ECO:0000256" key="6">
    <source>
        <dbReference type="ARBA" id="ARBA00047317"/>
    </source>
</evidence>
<organism evidence="9 10">
    <name type="scientific">Leptolinea tardivitalis</name>
    <dbReference type="NCBI Taxonomy" id="229920"/>
    <lineage>
        <taxon>Bacteria</taxon>
        <taxon>Bacillati</taxon>
        <taxon>Chloroflexota</taxon>
        <taxon>Anaerolineae</taxon>
        <taxon>Anaerolineales</taxon>
        <taxon>Anaerolineaceae</taxon>
        <taxon>Leptolinea</taxon>
    </lineage>
</organism>
<keyword evidence="7" id="KW-0808">Transferase</keyword>
<evidence type="ECO:0000313" key="10">
    <source>
        <dbReference type="Proteomes" id="UP000050430"/>
    </source>
</evidence>
<evidence type="ECO:0000256" key="4">
    <source>
        <dbReference type="ARBA" id="ARBA00022505"/>
    </source>
</evidence>
<keyword evidence="5 7" id="KW-0501">Molybdenum cofactor biosynthesis</keyword>
<dbReference type="RefSeq" id="WP_062420976.1">
    <property type="nucleotide sequence ID" value="NZ_BBYA01000008.1"/>
</dbReference>
<reference evidence="9 10" key="1">
    <citation type="submission" date="2015-07" db="EMBL/GenBank/DDBJ databases">
        <title>Genome sequence of Leptolinea tardivitalis DSM 16556.</title>
        <authorList>
            <person name="Hemp J."/>
            <person name="Ward L.M."/>
            <person name="Pace L.A."/>
            <person name="Fischer W.W."/>
        </authorList>
    </citation>
    <scope>NUCLEOTIDE SEQUENCE [LARGE SCALE GENOMIC DNA]</scope>
    <source>
        <strain evidence="9 10">YMTK-2</strain>
    </source>
</reference>
<evidence type="ECO:0000256" key="5">
    <source>
        <dbReference type="ARBA" id="ARBA00023150"/>
    </source>
</evidence>
<dbReference type="Pfam" id="PF12727">
    <property type="entry name" value="PBP_like"/>
    <property type="match status" value="1"/>
</dbReference>
<dbReference type="InterPro" id="IPR036425">
    <property type="entry name" value="MoaB/Mog-like_dom_sf"/>
</dbReference>
<dbReference type="InterPro" id="IPR036688">
    <property type="entry name" value="MoeA_C_domain_IV_sf"/>
</dbReference>
<dbReference type="OrthoDB" id="9804758at2"/>
<evidence type="ECO:0000259" key="8">
    <source>
        <dbReference type="SMART" id="SM00852"/>
    </source>
</evidence>
<dbReference type="InterPro" id="IPR005110">
    <property type="entry name" value="MoeA_linker/N"/>
</dbReference>
<dbReference type="UniPathway" id="UPA00344"/>
<dbReference type="SUPFAM" id="SSF63867">
    <property type="entry name" value="MoeA C-terminal domain-like"/>
    <property type="match status" value="1"/>
</dbReference>
<dbReference type="Gene3D" id="3.90.105.10">
    <property type="entry name" value="Molybdopterin biosynthesis moea protein, domain 2"/>
    <property type="match status" value="1"/>
</dbReference>
<dbReference type="SMART" id="SM00852">
    <property type="entry name" value="MoCF_biosynth"/>
    <property type="match status" value="1"/>
</dbReference>
<sequence length="653" mass="70753">MSIYLHDIPLTEAKSRFQQELKNAGLWGVLGQEEIPLDEKAAGRVLAESVWARISSPHYHASAMDGFAIRAENSLGAAPSNPVQLRYEEQAVYVDTGDPLPQWANAVIPIENVEPLDDTGHISTEPRHPYSIRIRAAITPWSHVRPMGEDIVATELVIPAGQTLRPVDLGALAASGQTSLKVARVPRVAILPTGTELVPIGSDLKAGDIIEFNSVVLGAQVNQWGGKADRFPITIDNFDAICQRVEEAARDHDLILLNAGSSAGSEDFSVHVTEKLGTVLVHGVAVRPGHPVILGMITRKDNSKIPIIGVPGYPVSAALTGEIFVQPLLTLWLGRKDPSQEPVITAKITRKVNSPQGDDDFMRVAVGRVNGQVLAAPLAKGAGMINTLVHADGIALVPRGIQGLEAGDDVQVKLYRSLKEIDQTIFAIGSHDLTLDILAQFLAQRERRLVSVNVGSQGGLVALRRGEAHFAGSHLLDPETGVYNKSYINQYLPDTPVSVFNWVGREQGLIVQKGNPKNILSLKDLERSDISYVNRQRGSGTRVLLDYQLGKLGLSAERISGYAQEEYTHLAVAAAVKSGRADCGMGITAAANALELDFIPLYTEQYQLVIPNTVLENHLLDPLFDLTQDPEFKKAVLKLPGYTVSDMGRLVEQ</sequence>
<dbReference type="Gene3D" id="2.170.190.11">
    <property type="entry name" value="Molybdopterin biosynthesis moea protein, domain 3"/>
    <property type="match status" value="1"/>
</dbReference>
<dbReference type="GO" id="GO:0005829">
    <property type="term" value="C:cytosol"/>
    <property type="evidence" value="ECO:0007669"/>
    <property type="project" value="TreeGrafter"/>
</dbReference>
<feature type="domain" description="MoaB/Mog" evidence="8">
    <location>
        <begin position="189"/>
        <end position="331"/>
    </location>
</feature>
<comment type="caution">
    <text evidence="9">The sequence shown here is derived from an EMBL/GenBank/DDBJ whole genome shotgun (WGS) entry which is preliminary data.</text>
</comment>
<dbReference type="STRING" id="229920.ADM99_07585"/>
<dbReference type="InterPro" id="IPR036135">
    <property type="entry name" value="MoeA_linker/N_sf"/>
</dbReference>
<gene>
    <name evidence="9" type="ORF">ADM99_07585</name>
</gene>
<comment type="pathway">
    <text evidence="2 7">Cofactor biosynthesis; molybdopterin biosynthesis.</text>
</comment>
<comment type="catalytic activity">
    <reaction evidence="6">
        <text>adenylyl-molybdopterin + molybdate = Mo-molybdopterin + AMP + H(+)</text>
        <dbReference type="Rhea" id="RHEA:35047"/>
        <dbReference type="ChEBI" id="CHEBI:15378"/>
        <dbReference type="ChEBI" id="CHEBI:36264"/>
        <dbReference type="ChEBI" id="CHEBI:62727"/>
        <dbReference type="ChEBI" id="CHEBI:71302"/>
        <dbReference type="ChEBI" id="CHEBI:456215"/>
        <dbReference type="EC" id="2.10.1.1"/>
    </reaction>
</comment>
<comment type="function">
    <text evidence="1 7">Catalyzes the insertion of molybdate into adenylated molybdopterin with the concomitant release of AMP.</text>
</comment>
<dbReference type="SUPFAM" id="SSF63882">
    <property type="entry name" value="MoeA N-terminal region -like"/>
    <property type="match status" value="1"/>
</dbReference>